<dbReference type="Proteomes" id="UP000233060">
    <property type="component" value="Unassembled WGS sequence"/>
</dbReference>
<sequence length="251" mass="28084">LAGSAEDTQSRQVRTLRLILVGRTGAGKSATGNSILGKRRFLSRLGACTTASRRWDKWHVEVVDTLDIFSSEVPKTDPGCEERGRCYLLSAPGPHALLLEDLTGGSLQDYVCSTENQALRKLVAECRGRVCAFDNRATGREQEVQAEQLLGLVEGLVREHEGAHYSNELYELAHLLRWAGPEERLWRVAEGVAARMRRRPWGAWLRAGLWAWPKPSWSWRLGLALLLGGALLFCVLLHRRWSAAFAEVRSD</sequence>
<accession>A0A2K5L668</accession>
<dbReference type="InterPro" id="IPR006703">
    <property type="entry name" value="G_AIG1"/>
</dbReference>
<dbReference type="SUPFAM" id="SSF52540">
    <property type="entry name" value="P-loop containing nucleoside triphosphate hydrolases"/>
    <property type="match status" value="1"/>
</dbReference>
<reference evidence="6" key="2">
    <citation type="submission" date="2025-09" db="UniProtKB">
        <authorList>
            <consortium name="Ensembl"/>
        </authorList>
    </citation>
    <scope>IDENTIFICATION</scope>
</reference>
<dbReference type="GO" id="GO:0005783">
    <property type="term" value="C:endoplasmic reticulum"/>
    <property type="evidence" value="ECO:0007669"/>
    <property type="project" value="TreeGrafter"/>
</dbReference>
<dbReference type="PANTHER" id="PTHR10903:SF74">
    <property type="entry name" value="GTPASE IMAP FAMILY MEMBER 1"/>
    <property type="match status" value="1"/>
</dbReference>
<dbReference type="OMA" id="HKGAHYS"/>
<feature type="domain" description="AIG1-type G" evidence="5">
    <location>
        <begin position="16"/>
        <end position="99"/>
    </location>
</feature>
<feature type="transmembrane region" description="Helical" evidence="4">
    <location>
        <begin position="217"/>
        <end position="237"/>
    </location>
</feature>
<feature type="domain" description="AIG1-type G" evidence="5">
    <location>
        <begin position="100"/>
        <end position="173"/>
    </location>
</feature>
<reference evidence="6" key="1">
    <citation type="submission" date="2025-08" db="UniProtKB">
        <authorList>
            <consortium name="Ensembl"/>
        </authorList>
    </citation>
    <scope>IDENTIFICATION</scope>
</reference>
<dbReference type="Pfam" id="PF04548">
    <property type="entry name" value="AIG1"/>
    <property type="match status" value="2"/>
</dbReference>
<evidence type="ECO:0000256" key="4">
    <source>
        <dbReference type="SAM" id="Phobius"/>
    </source>
</evidence>
<evidence type="ECO:0000256" key="2">
    <source>
        <dbReference type="ARBA" id="ARBA00022741"/>
    </source>
</evidence>
<dbReference type="PANTHER" id="PTHR10903">
    <property type="entry name" value="GTPASE, IMAP FAMILY MEMBER-RELATED"/>
    <property type="match status" value="1"/>
</dbReference>
<dbReference type="GeneTree" id="ENSGT00940000161272"/>
<dbReference type="GO" id="GO:0005525">
    <property type="term" value="F:GTP binding"/>
    <property type="evidence" value="ECO:0007669"/>
    <property type="project" value="UniProtKB-KW"/>
</dbReference>
<dbReference type="InterPro" id="IPR045058">
    <property type="entry name" value="GIMA/IAN/Toc"/>
</dbReference>
<evidence type="ECO:0000256" key="1">
    <source>
        <dbReference type="ARBA" id="ARBA00008535"/>
    </source>
</evidence>
<organism evidence="6 7">
    <name type="scientific">Cercocebus atys</name>
    <name type="common">Sooty mangabey</name>
    <name type="synonym">Cercocebus torquatus atys</name>
    <dbReference type="NCBI Taxonomy" id="9531"/>
    <lineage>
        <taxon>Eukaryota</taxon>
        <taxon>Metazoa</taxon>
        <taxon>Chordata</taxon>
        <taxon>Craniata</taxon>
        <taxon>Vertebrata</taxon>
        <taxon>Euteleostomi</taxon>
        <taxon>Mammalia</taxon>
        <taxon>Eutheria</taxon>
        <taxon>Euarchontoglires</taxon>
        <taxon>Primates</taxon>
        <taxon>Haplorrhini</taxon>
        <taxon>Catarrhini</taxon>
        <taxon>Cercopithecidae</taxon>
        <taxon>Cercopithecinae</taxon>
        <taxon>Cercocebus</taxon>
    </lineage>
</organism>
<keyword evidence="2" id="KW-0547">Nucleotide-binding</keyword>
<dbReference type="Ensembl" id="ENSCATT00000029412.1">
    <property type="protein sequence ID" value="ENSCATP00000008443.1"/>
    <property type="gene ID" value="ENSCATG00000025470.1"/>
</dbReference>
<name>A0A2K5L668_CERAT</name>
<keyword evidence="4" id="KW-0472">Membrane</keyword>
<keyword evidence="4" id="KW-1133">Transmembrane helix</keyword>
<evidence type="ECO:0000259" key="5">
    <source>
        <dbReference type="Pfam" id="PF04548"/>
    </source>
</evidence>
<dbReference type="InterPro" id="IPR027417">
    <property type="entry name" value="P-loop_NTPase"/>
</dbReference>
<comment type="similarity">
    <text evidence="1">Belongs to the TRAFAC class TrmE-Era-EngA-EngB-Septin-like GTPase superfamily. AIG1/Toc34/Toc159-like paraseptin GTPase family. IAN subfamily.</text>
</comment>
<evidence type="ECO:0000313" key="6">
    <source>
        <dbReference type="Ensembl" id="ENSCATP00000008443.1"/>
    </source>
</evidence>
<keyword evidence="4" id="KW-0812">Transmembrane</keyword>
<keyword evidence="3" id="KW-0342">GTP-binding</keyword>
<keyword evidence="7" id="KW-1185">Reference proteome</keyword>
<dbReference type="STRING" id="9531.ENSCATP00000008443"/>
<evidence type="ECO:0000256" key="3">
    <source>
        <dbReference type="ARBA" id="ARBA00023134"/>
    </source>
</evidence>
<protein>
    <recommendedName>
        <fullName evidence="5">AIG1-type G domain-containing protein</fullName>
    </recommendedName>
</protein>
<dbReference type="Gene3D" id="3.40.50.300">
    <property type="entry name" value="P-loop containing nucleotide triphosphate hydrolases"/>
    <property type="match status" value="2"/>
</dbReference>
<proteinExistence type="inferred from homology"/>
<dbReference type="AlphaFoldDB" id="A0A2K5L668"/>
<evidence type="ECO:0000313" key="7">
    <source>
        <dbReference type="Proteomes" id="UP000233060"/>
    </source>
</evidence>